<dbReference type="OrthoDB" id="9815856at2"/>
<dbReference type="InterPro" id="IPR014776">
    <property type="entry name" value="4pyrrole_Mease_sub2"/>
</dbReference>
<dbReference type="NCBIfam" id="TIGR01469">
    <property type="entry name" value="cobA_cysG_Cterm"/>
    <property type="match status" value="1"/>
</dbReference>
<dbReference type="GO" id="GO:0019354">
    <property type="term" value="P:siroheme biosynthetic process"/>
    <property type="evidence" value="ECO:0007669"/>
    <property type="project" value="InterPro"/>
</dbReference>
<keyword evidence="3 7" id="KW-0808">Transferase</keyword>
<reference evidence="7 8" key="1">
    <citation type="submission" date="2012-05" db="EMBL/GenBank/DDBJ databases">
        <authorList>
            <person name="Harkins D.M."/>
            <person name="Madupu R."/>
            <person name="Durkin A.S."/>
            <person name="Torralba M."/>
            <person name="Methe B."/>
            <person name="Sutton G.G."/>
            <person name="Nelson K.E."/>
        </authorList>
    </citation>
    <scope>NUCLEOTIDE SEQUENCE [LARGE SCALE GENOMIC DNA]</scope>
    <source>
        <strain evidence="7 8">F0489</strain>
    </source>
</reference>
<evidence type="ECO:0000256" key="1">
    <source>
        <dbReference type="ARBA" id="ARBA00012162"/>
    </source>
</evidence>
<evidence type="ECO:0000256" key="2">
    <source>
        <dbReference type="ARBA" id="ARBA00022603"/>
    </source>
</evidence>
<evidence type="ECO:0000313" key="8">
    <source>
        <dbReference type="Proteomes" id="UP000002941"/>
    </source>
</evidence>
<accession>J0WL97</accession>
<comment type="caution">
    <text evidence="7">The sequence shown here is derived from an EMBL/GenBank/DDBJ whole genome shotgun (WGS) entry which is preliminary data.</text>
</comment>
<evidence type="ECO:0000256" key="3">
    <source>
        <dbReference type="ARBA" id="ARBA00022679"/>
    </source>
</evidence>
<keyword evidence="4" id="KW-0949">S-adenosyl-L-methionine</keyword>
<dbReference type="CDD" id="cd11642">
    <property type="entry name" value="SUMT"/>
    <property type="match status" value="1"/>
</dbReference>
<dbReference type="InterPro" id="IPR006366">
    <property type="entry name" value="CobA/CysG_C"/>
</dbReference>
<dbReference type="Gene3D" id="3.40.1010.10">
    <property type="entry name" value="Cobalt-precorrin-4 Transmethylase, Domain 1"/>
    <property type="match status" value="1"/>
</dbReference>
<dbReference type="PANTHER" id="PTHR45790">
    <property type="entry name" value="SIROHEME SYNTHASE-RELATED"/>
    <property type="match status" value="1"/>
</dbReference>
<dbReference type="PANTHER" id="PTHR45790:SF3">
    <property type="entry name" value="S-ADENOSYL-L-METHIONINE-DEPENDENT UROPORPHYRINOGEN III METHYLTRANSFERASE, CHLOROPLASTIC"/>
    <property type="match status" value="1"/>
</dbReference>
<dbReference type="InterPro" id="IPR050161">
    <property type="entry name" value="Siro_Cobalamin_biosynth"/>
</dbReference>
<feature type="domain" description="Tetrapyrrole methylase" evidence="6">
    <location>
        <begin position="19"/>
        <end position="221"/>
    </location>
</feature>
<keyword evidence="8" id="KW-1185">Reference proteome</keyword>
<dbReference type="PATRIC" id="fig|1125718.3.peg.2624"/>
<dbReference type="GO" id="GO:0004851">
    <property type="term" value="F:uroporphyrin-III C-methyltransferase activity"/>
    <property type="evidence" value="ECO:0007669"/>
    <property type="project" value="UniProtKB-EC"/>
</dbReference>
<sequence>MSASAARDSILDDEPGGWVALVGGGPGEPGLITVRGMELLSRADVVVADRLAPRGLLDNLSPGTEVIDASKRPGNHLVPQDGIDALLVARAEAGQRVVRLKGGDPYVLGRGGEEARACRAAGVRVEVVPGVTSAIAVPAAAGIPLTHRGLARGFSVVSAHEDLIATVPVRRDHTLVLLMGVHHLRRSTAILTDRGADSETPAAVVERGYQPDQRVTTTRLRCLPDVAESVGVRAPAVIVLGDVVTVSPAWRHRLVPGE</sequence>
<dbReference type="Gene3D" id="3.30.950.10">
    <property type="entry name" value="Methyltransferase, Cobalt-precorrin-4 Transmethylase, Domain 2"/>
    <property type="match status" value="1"/>
</dbReference>
<dbReference type="FunFam" id="3.40.1010.10:FF:000001">
    <property type="entry name" value="Siroheme synthase"/>
    <property type="match status" value="1"/>
</dbReference>
<dbReference type="eggNOG" id="COG0007">
    <property type="taxonomic scope" value="Bacteria"/>
</dbReference>
<dbReference type="RefSeq" id="WP_008733510.1">
    <property type="nucleotide sequence ID" value="NZ_AKFT01000208.1"/>
</dbReference>
<evidence type="ECO:0000256" key="4">
    <source>
        <dbReference type="ARBA" id="ARBA00022691"/>
    </source>
</evidence>
<dbReference type="Pfam" id="PF00590">
    <property type="entry name" value="TP_methylase"/>
    <property type="match status" value="1"/>
</dbReference>
<protein>
    <recommendedName>
        <fullName evidence="1">uroporphyrinogen-III C-methyltransferase</fullName>
        <ecNumber evidence="1">2.1.1.107</ecNumber>
    </recommendedName>
</protein>
<dbReference type="SUPFAM" id="SSF53790">
    <property type="entry name" value="Tetrapyrrole methylase"/>
    <property type="match status" value="1"/>
</dbReference>
<dbReference type="InterPro" id="IPR014777">
    <property type="entry name" value="4pyrrole_Mease_sub1"/>
</dbReference>
<dbReference type="EMBL" id="AKFT01000208">
    <property type="protein sequence ID" value="EJF37286.1"/>
    <property type="molecule type" value="Genomic_DNA"/>
</dbReference>
<organism evidence="7 8">
    <name type="scientific">Actinomyces massiliensis F0489</name>
    <dbReference type="NCBI Taxonomy" id="1125718"/>
    <lineage>
        <taxon>Bacteria</taxon>
        <taxon>Bacillati</taxon>
        <taxon>Actinomycetota</taxon>
        <taxon>Actinomycetes</taxon>
        <taxon>Actinomycetales</taxon>
        <taxon>Actinomycetaceae</taxon>
        <taxon>Actinomyces</taxon>
    </lineage>
</organism>
<dbReference type="InterPro" id="IPR000878">
    <property type="entry name" value="4pyrrol_Mease"/>
</dbReference>
<evidence type="ECO:0000259" key="6">
    <source>
        <dbReference type="Pfam" id="PF00590"/>
    </source>
</evidence>
<evidence type="ECO:0000313" key="7">
    <source>
        <dbReference type="EMBL" id="EJF37286.1"/>
    </source>
</evidence>
<keyword evidence="2 7" id="KW-0489">Methyltransferase</keyword>
<dbReference type="InterPro" id="IPR035996">
    <property type="entry name" value="4pyrrol_Methylase_sf"/>
</dbReference>
<keyword evidence="5" id="KW-0627">Porphyrin biosynthesis</keyword>
<dbReference type="Proteomes" id="UP000002941">
    <property type="component" value="Unassembled WGS sequence"/>
</dbReference>
<dbReference type="AlphaFoldDB" id="J0WL97"/>
<proteinExistence type="predicted"/>
<evidence type="ECO:0000256" key="5">
    <source>
        <dbReference type="ARBA" id="ARBA00023244"/>
    </source>
</evidence>
<name>J0WL97_9ACTO</name>
<dbReference type="GO" id="GO:0032259">
    <property type="term" value="P:methylation"/>
    <property type="evidence" value="ECO:0007669"/>
    <property type="project" value="UniProtKB-KW"/>
</dbReference>
<dbReference type="EC" id="2.1.1.107" evidence="1"/>
<gene>
    <name evidence="7" type="primary">cobA</name>
    <name evidence="7" type="ORF">HMPREF1318_1333</name>
</gene>
<dbReference type="NCBIfam" id="NF004790">
    <property type="entry name" value="PRK06136.1"/>
    <property type="match status" value="1"/>
</dbReference>